<dbReference type="InterPro" id="IPR035897">
    <property type="entry name" value="Toll_tir_struct_dom_sf"/>
</dbReference>
<dbReference type="EMBL" id="MU825909">
    <property type="protein sequence ID" value="KAJ7382985.1"/>
    <property type="molecule type" value="Genomic_DNA"/>
</dbReference>
<name>A0A9W9ZKA3_9CNID</name>
<reference evidence="1" key="1">
    <citation type="submission" date="2023-01" db="EMBL/GenBank/DDBJ databases">
        <title>Genome assembly of the deep-sea coral Lophelia pertusa.</title>
        <authorList>
            <person name="Herrera S."/>
            <person name="Cordes E."/>
        </authorList>
    </citation>
    <scope>NUCLEOTIDE SEQUENCE</scope>
    <source>
        <strain evidence="1">USNM1676648</strain>
        <tissue evidence="1">Polyp</tissue>
    </source>
</reference>
<keyword evidence="2" id="KW-1185">Reference proteome</keyword>
<proteinExistence type="predicted"/>
<evidence type="ECO:0000313" key="2">
    <source>
        <dbReference type="Proteomes" id="UP001163046"/>
    </source>
</evidence>
<evidence type="ECO:0000313" key="1">
    <source>
        <dbReference type="EMBL" id="KAJ7382985.1"/>
    </source>
</evidence>
<comment type="caution">
    <text evidence="1">The sequence shown here is derived from an EMBL/GenBank/DDBJ whole genome shotgun (WGS) entry which is preliminary data.</text>
</comment>
<dbReference type="AlphaFoldDB" id="A0A9W9ZKA3"/>
<dbReference type="Gene3D" id="3.40.50.10140">
    <property type="entry name" value="Toll/interleukin-1 receptor homology (TIR) domain"/>
    <property type="match status" value="1"/>
</dbReference>
<dbReference type="Proteomes" id="UP001163046">
    <property type="component" value="Unassembled WGS sequence"/>
</dbReference>
<dbReference type="OrthoDB" id="5976852at2759"/>
<gene>
    <name evidence="1" type="ORF">OS493_031487</name>
</gene>
<feature type="non-terminal residue" evidence="1">
    <location>
        <position position="90"/>
    </location>
</feature>
<accession>A0A9W9ZKA3</accession>
<organism evidence="1 2">
    <name type="scientific">Desmophyllum pertusum</name>
    <dbReference type="NCBI Taxonomy" id="174260"/>
    <lineage>
        <taxon>Eukaryota</taxon>
        <taxon>Metazoa</taxon>
        <taxon>Cnidaria</taxon>
        <taxon>Anthozoa</taxon>
        <taxon>Hexacorallia</taxon>
        <taxon>Scleractinia</taxon>
        <taxon>Caryophylliina</taxon>
        <taxon>Caryophylliidae</taxon>
        <taxon>Desmophyllum</taxon>
    </lineage>
</organism>
<sequence>SHYCNFELERAKYRLLNKNDNSLVIIRIDGTDCRRLPPELRQRSLIDYHNAIERPLWRRRLLNFLEIPADSSDQNATVTMDNNNSNDCHT</sequence>
<protein>
    <submittedName>
        <fullName evidence="1">Uncharacterized protein</fullName>
    </submittedName>
</protein>
<feature type="non-terminal residue" evidence="1">
    <location>
        <position position="1"/>
    </location>
</feature>